<accession>A0AA40GHK4</accession>
<proteinExistence type="predicted"/>
<organism evidence="1 2">
    <name type="scientific">Melipona bicolor</name>
    <dbReference type="NCBI Taxonomy" id="60889"/>
    <lineage>
        <taxon>Eukaryota</taxon>
        <taxon>Metazoa</taxon>
        <taxon>Ecdysozoa</taxon>
        <taxon>Arthropoda</taxon>
        <taxon>Hexapoda</taxon>
        <taxon>Insecta</taxon>
        <taxon>Pterygota</taxon>
        <taxon>Neoptera</taxon>
        <taxon>Endopterygota</taxon>
        <taxon>Hymenoptera</taxon>
        <taxon>Apocrita</taxon>
        <taxon>Aculeata</taxon>
        <taxon>Apoidea</taxon>
        <taxon>Anthophila</taxon>
        <taxon>Apidae</taxon>
        <taxon>Melipona</taxon>
    </lineage>
</organism>
<gene>
    <name evidence="1" type="ORF">K0M31_002344</name>
</gene>
<reference evidence="1" key="1">
    <citation type="submission" date="2021-10" db="EMBL/GenBank/DDBJ databases">
        <title>Melipona bicolor Genome sequencing and assembly.</title>
        <authorList>
            <person name="Araujo N.S."/>
            <person name="Arias M.C."/>
        </authorList>
    </citation>
    <scope>NUCLEOTIDE SEQUENCE</scope>
    <source>
        <strain evidence="1">USP_2M_L1-L4_2017</strain>
        <tissue evidence="1">Whole body</tissue>
    </source>
</reference>
<sequence length="84" mass="9065">MTFWETGEKGKNKTGERVRVNNKGTLGGGAERLFCTSAGFSEIPSPEKSVSDLTQAHSLSRPPVTWETRPNPILLCPVDGSFSA</sequence>
<dbReference type="Proteomes" id="UP001177670">
    <property type="component" value="Unassembled WGS sequence"/>
</dbReference>
<evidence type="ECO:0000313" key="1">
    <source>
        <dbReference type="EMBL" id="KAK1137849.1"/>
    </source>
</evidence>
<dbReference type="EMBL" id="JAHYIQ010000001">
    <property type="protein sequence ID" value="KAK1137849.1"/>
    <property type="molecule type" value="Genomic_DNA"/>
</dbReference>
<evidence type="ECO:0000313" key="2">
    <source>
        <dbReference type="Proteomes" id="UP001177670"/>
    </source>
</evidence>
<protein>
    <submittedName>
        <fullName evidence="1">Uncharacterized protein</fullName>
    </submittedName>
</protein>
<keyword evidence="2" id="KW-1185">Reference proteome</keyword>
<comment type="caution">
    <text evidence="1">The sequence shown here is derived from an EMBL/GenBank/DDBJ whole genome shotgun (WGS) entry which is preliminary data.</text>
</comment>
<dbReference type="AlphaFoldDB" id="A0AA40GHK4"/>
<name>A0AA40GHK4_9HYME</name>